<evidence type="ECO:0000313" key="1">
    <source>
        <dbReference type="EMBL" id="EGO62053.1"/>
    </source>
</evidence>
<name>F7NPH3_9FIRM</name>
<dbReference type="AlphaFoldDB" id="F7NPH3"/>
<dbReference type="STRING" id="1009370.ALO_20092"/>
<gene>
    <name evidence="1" type="ORF">ALO_20092</name>
</gene>
<dbReference type="Proteomes" id="UP000003240">
    <property type="component" value="Unassembled WGS sequence"/>
</dbReference>
<evidence type="ECO:0000313" key="2">
    <source>
        <dbReference type="Proteomes" id="UP000003240"/>
    </source>
</evidence>
<keyword evidence="2" id="KW-1185">Reference proteome</keyword>
<sequence>MRGLVIVETFCIYLTPHTKEIIKKGSGNQNIQCQLKFSVNSPAKVGPTAGADKITKATTPIAVPLFSGGKIIKIVLNIKGSSKPVPMAWKTRAINKKTKLDVRAAIRKPIIEKLSDVMNNCLVVNHLIRNPEIGTNVPNISK</sequence>
<protein>
    <submittedName>
        <fullName evidence="1">Uncharacterized protein</fullName>
    </submittedName>
</protein>
<dbReference type="EMBL" id="AFGF01000243">
    <property type="protein sequence ID" value="EGO62053.1"/>
    <property type="molecule type" value="Genomic_DNA"/>
</dbReference>
<accession>F7NPH3</accession>
<reference evidence="1 2" key="1">
    <citation type="journal article" date="2011" name="EMBO J.">
        <title>Structural diversity of bacterial flagellar motors.</title>
        <authorList>
            <person name="Chen S."/>
            <person name="Beeby M."/>
            <person name="Murphy G.E."/>
            <person name="Leadbetter J.R."/>
            <person name="Hendrixson D.R."/>
            <person name="Briegel A."/>
            <person name="Li Z."/>
            <person name="Shi J."/>
            <person name="Tocheva E.I."/>
            <person name="Muller A."/>
            <person name="Dobro M.J."/>
            <person name="Jensen G.J."/>
        </authorList>
    </citation>
    <scope>NUCLEOTIDE SEQUENCE [LARGE SCALE GENOMIC DNA]</scope>
    <source>
        <strain evidence="1 2">DSM 6540</strain>
    </source>
</reference>
<proteinExistence type="predicted"/>
<organism evidence="1 2">
    <name type="scientific">Acetonema longum DSM 6540</name>
    <dbReference type="NCBI Taxonomy" id="1009370"/>
    <lineage>
        <taxon>Bacteria</taxon>
        <taxon>Bacillati</taxon>
        <taxon>Bacillota</taxon>
        <taxon>Negativicutes</taxon>
        <taxon>Acetonemataceae</taxon>
        <taxon>Acetonema</taxon>
    </lineage>
</organism>
<comment type="caution">
    <text evidence="1">The sequence shown here is derived from an EMBL/GenBank/DDBJ whole genome shotgun (WGS) entry which is preliminary data.</text>
</comment>